<feature type="coiled-coil region" evidence="1">
    <location>
        <begin position="103"/>
        <end position="148"/>
    </location>
</feature>
<proteinExistence type="predicted"/>
<protein>
    <submittedName>
        <fullName evidence="3">Uncharacterized protein</fullName>
    </submittedName>
</protein>
<feature type="compositionally biased region" description="Basic and acidic residues" evidence="2">
    <location>
        <begin position="217"/>
        <end position="235"/>
    </location>
</feature>
<feature type="compositionally biased region" description="Polar residues" evidence="2">
    <location>
        <begin position="23"/>
        <end position="33"/>
    </location>
</feature>
<reference evidence="3" key="1">
    <citation type="submission" date="2022-07" db="EMBL/GenBank/DDBJ databases">
        <title>Genome analysis of Parmales, a sister group of diatoms, reveals the evolutionary specialization of diatoms from phago-mixotrophs to photoautotrophs.</title>
        <authorList>
            <person name="Ban H."/>
            <person name="Sato S."/>
            <person name="Yoshikawa S."/>
            <person name="Kazumasa Y."/>
            <person name="Nakamura Y."/>
            <person name="Ichinomiya M."/>
            <person name="Saitoh K."/>
            <person name="Sato N."/>
            <person name="Blanc-Mathieu R."/>
            <person name="Endo H."/>
            <person name="Kuwata A."/>
            <person name="Ogata H."/>
        </authorList>
    </citation>
    <scope>NUCLEOTIDE SEQUENCE</scope>
</reference>
<feature type="region of interest" description="Disordered" evidence="2">
    <location>
        <begin position="1"/>
        <end position="33"/>
    </location>
</feature>
<gene>
    <name evidence="3" type="ORF">TrRE_jg7911</name>
</gene>
<comment type="caution">
    <text evidence="3">The sequence shown here is derived from an EMBL/GenBank/DDBJ whole genome shotgun (WGS) entry which is preliminary data.</text>
</comment>
<keyword evidence="1" id="KW-0175">Coiled coil</keyword>
<feature type="region of interest" description="Disordered" evidence="2">
    <location>
        <begin position="51"/>
        <end position="71"/>
    </location>
</feature>
<keyword evidence="4" id="KW-1185">Reference proteome</keyword>
<dbReference type="AlphaFoldDB" id="A0A9W7EFD4"/>
<name>A0A9W7EFD4_9STRA</name>
<dbReference type="EMBL" id="BRXZ01001649">
    <property type="protein sequence ID" value="GMH75980.1"/>
    <property type="molecule type" value="Genomic_DNA"/>
</dbReference>
<feature type="non-terminal residue" evidence="3">
    <location>
        <position position="1"/>
    </location>
</feature>
<accession>A0A9W7EFD4</accession>
<evidence type="ECO:0000313" key="3">
    <source>
        <dbReference type="EMBL" id="GMH75980.1"/>
    </source>
</evidence>
<evidence type="ECO:0000256" key="2">
    <source>
        <dbReference type="SAM" id="MobiDB-lite"/>
    </source>
</evidence>
<sequence>KNDDEKNDGGTEELDRIDASIPIDNSPTPQATTPKAIERIEMVVREKGSTPIRGNMHARPKQKATAAGNTAAAGTNQSYGFLGLDGGVHPIAPGWVNQGQPKETQYLSIIQDLEASLREAREESRINREKTSAEIQQMKLMMKEKELATKEKDLLLTEVVKRLKKTKREKVIIKDRLDKMQTMWDNDVNFRGFDVEGMGIGRVPEGPRSQPVSRQRARVEERAGLGGRNDGDGLRPRTAGALGINRELYLRRNLKSSDGVKGIRRAMKGLMKGEMM</sequence>
<feature type="compositionally biased region" description="Basic and acidic residues" evidence="2">
    <location>
        <begin position="7"/>
        <end position="18"/>
    </location>
</feature>
<dbReference type="Proteomes" id="UP001165082">
    <property type="component" value="Unassembled WGS sequence"/>
</dbReference>
<feature type="region of interest" description="Disordered" evidence="2">
    <location>
        <begin position="201"/>
        <end position="237"/>
    </location>
</feature>
<evidence type="ECO:0000313" key="4">
    <source>
        <dbReference type="Proteomes" id="UP001165082"/>
    </source>
</evidence>
<evidence type="ECO:0000256" key="1">
    <source>
        <dbReference type="SAM" id="Coils"/>
    </source>
</evidence>
<organism evidence="3 4">
    <name type="scientific">Triparma retinervis</name>
    <dbReference type="NCBI Taxonomy" id="2557542"/>
    <lineage>
        <taxon>Eukaryota</taxon>
        <taxon>Sar</taxon>
        <taxon>Stramenopiles</taxon>
        <taxon>Ochrophyta</taxon>
        <taxon>Bolidophyceae</taxon>
        <taxon>Parmales</taxon>
        <taxon>Triparmaceae</taxon>
        <taxon>Triparma</taxon>
    </lineage>
</organism>